<gene>
    <name evidence="2" type="ORF">B9Z19DRAFT_1134975</name>
</gene>
<organism evidence="2 3">
    <name type="scientific">Tuber borchii</name>
    <name type="common">White truffle</name>
    <dbReference type="NCBI Taxonomy" id="42251"/>
    <lineage>
        <taxon>Eukaryota</taxon>
        <taxon>Fungi</taxon>
        <taxon>Dikarya</taxon>
        <taxon>Ascomycota</taxon>
        <taxon>Pezizomycotina</taxon>
        <taxon>Pezizomycetes</taxon>
        <taxon>Pezizales</taxon>
        <taxon>Tuberaceae</taxon>
        <taxon>Tuber</taxon>
    </lineage>
</organism>
<accession>A0A2T6ZDN5</accession>
<dbReference type="Proteomes" id="UP000244722">
    <property type="component" value="Unassembled WGS sequence"/>
</dbReference>
<name>A0A2T6ZDN5_TUBBO</name>
<evidence type="ECO:0000313" key="2">
    <source>
        <dbReference type="EMBL" id="PUU73556.1"/>
    </source>
</evidence>
<keyword evidence="3" id="KW-1185">Reference proteome</keyword>
<dbReference type="EMBL" id="NESQ01000368">
    <property type="protein sequence ID" value="PUU73556.1"/>
    <property type="molecule type" value="Genomic_DNA"/>
</dbReference>
<dbReference type="STRING" id="42251.A0A2T6ZDN5"/>
<protein>
    <recommendedName>
        <fullName evidence="1">Cleavage and polyadenylation specificity factor 2 C-terminal domain-containing protein</fullName>
    </recommendedName>
</protein>
<comment type="caution">
    <text evidence="2">The sequence shown here is derived from an EMBL/GenBank/DDBJ whole genome shotgun (WGS) entry which is preliminary data.</text>
</comment>
<dbReference type="InterPro" id="IPR025069">
    <property type="entry name" value="Cpsf2_C"/>
</dbReference>
<reference evidence="2 3" key="1">
    <citation type="submission" date="2017-04" db="EMBL/GenBank/DDBJ databases">
        <title>Draft genome sequence of Tuber borchii Vittad., a whitish edible truffle.</title>
        <authorList>
            <consortium name="DOE Joint Genome Institute"/>
            <person name="Murat C."/>
            <person name="Kuo A."/>
            <person name="Barry K.W."/>
            <person name="Clum A."/>
            <person name="Dockter R.B."/>
            <person name="Fauchery L."/>
            <person name="Iotti M."/>
            <person name="Kohler A."/>
            <person name="Labutti K."/>
            <person name="Lindquist E.A."/>
            <person name="Lipzen A."/>
            <person name="Ohm R.A."/>
            <person name="Wang M."/>
            <person name="Grigoriev I.V."/>
            <person name="Zambonelli A."/>
            <person name="Martin F.M."/>
        </authorList>
    </citation>
    <scope>NUCLEOTIDE SEQUENCE [LARGE SCALE GENOMIC DNA]</scope>
    <source>
        <strain evidence="2 3">Tbo3840</strain>
    </source>
</reference>
<dbReference type="Pfam" id="PF13299">
    <property type="entry name" value="CPSF100_C"/>
    <property type="match status" value="1"/>
</dbReference>
<dbReference type="OrthoDB" id="5421241at2759"/>
<sequence>MVFKKSSGTLTLTFYTLIRGGKTVKLSKSPEAEPKESGSKVEQSSYLFLDELRCALAAPTMTVAQPIHIGDIRLADLRRVLLEDGLTAELRGEETLLIDGVVVGVGSRIIEDGGGGMLRGAVRNEKANLVEVRKRMYRSLTVAFRN</sequence>
<proteinExistence type="predicted"/>
<evidence type="ECO:0000259" key="1">
    <source>
        <dbReference type="Pfam" id="PF13299"/>
    </source>
</evidence>
<dbReference type="AlphaFoldDB" id="A0A2T6ZDN5"/>
<feature type="domain" description="Cleavage and polyadenylation specificity factor 2 C-terminal" evidence="1">
    <location>
        <begin position="22"/>
        <end position="138"/>
    </location>
</feature>
<evidence type="ECO:0000313" key="3">
    <source>
        <dbReference type="Proteomes" id="UP000244722"/>
    </source>
</evidence>